<dbReference type="EMBL" id="GGEC01052211">
    <property type="protein sequence ID" value="MBX32695.1"/>
    <property type="molecule type" value="Transcribed_RNA"/>
</dbReference>
<accession>A0A2P2MR58</accession>
<proteinExistence type="predicted"/>
<feature type="signal peptide" evidence="1">
    <location>
        <begin position="1"/>
        <end position="23"/>
    </location>
</feature>
<organism evidence="2">
    <name type="scientific">Rhizophora mucronata</name>
    <name type="common">Asiatic mangrove</name>
    <dbReference type="NCBI Taxonomy" id="61149"/>
    <lineage>
        <taxon>Eukaryota</taxon>
        <taxon>Viridiplantae</taxon>
        <taxon>Streptophyta</taxon>
        <taxon>Embryophyta</taxon>
        <taxon>Tracheophyta</taxon>
        <taxon>Spermatophyta</taxon>
        <taxon>Magnoliopsida</taxon>
        <taxon>eudicotyledons</taxon>
        <taxon>Gunneridae</taxon>
        <taxon>Pentapetalae</taxon>
        <taxon>rosids</taxon>
        <taxon>fabids</taxon>
        <taxon>Malpighiales</taxon>
        <taxon>Rhizophoraceae</taxon>
        <taxon>Rhizophora</taxon>
    </lineage>
</organism>
<reference evidence="2" key="1">
    <citation type="submission" date="2018-02" db="EMBL/GenBank/DDBJ databases">
        <title>Rhizophora mucronata_Transcriptome.</title>
        <authorList>
            <person name="Meera S.P."/>
            <person name="Sreeshan A."/>
            <person name="Augustine A."/>
        </authorList>
    </citation>
    <scope>NUCLEOTIDE SEQUENCE</scope>
    <source>
        <tissue evidence="2">Leaf</tissue>
    </source>
</reference>
<evidence type="ECO:0000256" key="1">
    <source>
        <dbReference type="SAM" id="SignalP"/>
    </source>
</evidence>
<protein>
    <submittedName>
        <fullName evidence="2">Uncharacterized protein MANES_12G146600</fullName>
    </submittedName>
</protein>
<keyword evidence="1" id="KW-0732">Signal</keyword>
<name>A0A2P2MR58_RHIMU</name>
<evidence type="ECO:0000313" key="2">
    <source>
        <dbReference type="EMBL" id="MBX32695.1"/>
    </source>
</evidence>
<feature type="chain" id="PRO_5015182355" evidence="1">
    <location>
        <begin position="24"/>
        <end position="43"/>
    </location>
</feature>
<dbReference type="AlphaFoldDB" id="A0A2P2MR58"/>
<sequence>MKKKMTLMIWSMSLIMGISRVWAQSKLQSLCSRHTLTLATHLT</sequence>